<dbReference type="PANTHER" id="PTHR38797:SF4">
    <property type="entry name" value="NUCLEAR PORE COMPLEX PROTEIN NUP85"/>
    <property type="match status" value="1"/>
</dbReference>
<organism evidence="1 2">
    <name type="scientific">Aspergillus sclerotiicarbonarius (strain CBS 121057 / IBT 28362)</name>
    <dbReference type="NCBI Taxonomy" id="1448318"/>
    <lineage>
        <taxon>Eukaryota</taxon>
        <taxon>Fungi</taxon>
        <taxon>Dikarya</taxon>
        <taxon>Ascomycota</taxon>
        <taxon>Pezizomycotina</taxon>
        <taxon>Eurotiomycetes</taxon>
        <taxon>Eurotiomycetidae</taxon>
        <taxon>Eurotiales</taxon>
        <taxon>Aspergillaceae</taxon>
        <taxon>Aspergillus</taxon>
        <taxon>Aspergillus subgen. Circumdati</taxon>
    </lineage>
</organism>
<dbReference type="Proteomes" id="UP000248423">
    <property type="component" value="Unassembled WGS sequence"/>
</dbReference>
<proteinExistence type="predicted"/>
<evidence type="ECO:0000313" key="2">
    <source>
        <dbReference type="Proteomes" id="UP000248423"/>
    </source>
</evidence>
<sequence>MTSLDAFLRAQREQEYPPDPEMLTALEALFTDPSLPASTAARTAMTQVIAAEDANPKPNPNLESFWILLFQAIGLFTEQNDRLLELILAIQSLPDCKGGFHKLPGIHEYLLEFVFDYVDHPFNLPYSDPEPDITDRAWLHFPPHRDIQRQAWLNVNLFMAKLHPHVTTTPVYGFIGHGEFTIRKTLEKAPWEIVHHENLEEHLSFWLEQDEEEYDREKDDQMEMIDIRTLDGWVPAAAVWFRLCGRAMYEKEGHEMSSEWEGSKWTGKPGWSRERWAFWKERWGWIAQVTALNRGTREIAREMVEVMGRVGTE</sequence>
<dbReference type="EMBL" id="KZ826439">
    <property type="protein sequence ID" value="PYI00708.1"/>
    <property type="molecule type" value="Genomic_DNA"/>
</dbReference>
<dbReference type="Pfam" id="PF12311">
    <property type="entry name" value="DUF3632"/>
    <property type="match status" value="1"/>
</dbReference>
<dbReference type="InterPro" id="IPR053204">
    <property type="entry name" value="Oxopyrrolidines_Biosynth-assoc"/>
</dbReference>
<dbReference type="OrthoDB" id="3350591at2759"/>
<dbReference type="AlphaFoldDB" id="A0A319E2L8"/>
<keyword evidence="2" id="KW-1185">Reference proteome</keyword>
<dbReference type="STRING" id="1448318.A0A319E2L8"/>
<gene>
    <name evidence="1" type="ORF">BO78DRAFT_401863</name>
</gene>
<name>A0A319E2L8_ASPSB</name>
<dbReference type="VEuPathDB" id="FungiDB:BO78DRAFT_401863"/>
<evidence type="ECO:0000313" key="1">
    <source>
        <dbReference type="EMBL" id="PYI00708.1"/>
    </source>
</evidence>
<accession>A0A319E2L8</accession>
<dbReference type="InterPro" id="IPR022085">
    <property type="entry name" value="OpdG"/>
</dbReference>
<dbReference type="PANTHER" id="PTHR38797">
    <property type="entry name" value="NUCLEAR PORE COMPLEX PROTEIN NUP85-RELATED"/>
    <property type="match status" value="1"/>
</dbReference>
<reference evidence="1 2" key="1">
    <citation type="submission" date="2018-02" db="EMBL/GenBank/DDBJ databases">
        <title>The genomes of Aspergillus section Nigri reveals drivers in fungal speciation.</title>
        <authorList>
            <consortium name="DOE Joint Genome Institute"/>
            <person name="Vesth T.C."/>
            <person name="Nybo J."/>
            <person name="Theobald S."/>
            <person name="Brandl J."/>
            <person name="Frisvad J.C."/>
            <person name="Nielsen K.F."/>
            <person name="Lyhne E.K."/>
            <person name="Kogle M.E."/>
            <person name="Kuo A."/>
            <person name="Riley R."/>
            <person name="Clum A."/>
            <person name="Nolan M."/>
            <person name="Lipzen A."/>
            <person name="Salamov A."/>
            <person name="Henrissat B."/>
            <person name="Wiebenga A."/>
            <person name="De vries R.P."/>
            <person name="Grigoriev I.V."/>
            <person name="Mortensen U.H."/>
            <person name="Andersen M.R."/>
            <person name="Baker S.E."/>
        </authorList>
    </citation>
    <scope>NUCLEOTIDE SEQUENCE [LARGE SCALE GENOMIC DNA]</scope>
    <source>
        <strain evidence="1 2">CBS 121057</strain>
    </source>
</reference>
<protein>
    <submittedName>
        <fullName evidence="1">Uncharacterized protein</fullName>
    </submittedName>
</protein>